<organism evidence="2">
    <name type="scientific">marine metagenome</name>
    <dbReference type="NCBI Taxonomy" id="408172"/>
    <lineage>
        <taxon>unclassified sequences</taxon>
        <taxon>metagenomes</taxon>
        <taxon>ecological metagenomes</taxon>
    </lineage>
</organism>
<evidence type="ECO:0000313" key="2">
    <source>
        <dbReference type="EMBL" id="SVD28764.1"/>
    </source>
</evidence>
<dbReference type="EMBL" id="UINC01141182">
    <property type="protein sequence ID" value="SVD28764.1"/>
    <property type="molecule type" value="Genomic_DNA"/>
</dbReference>
<gene>
    <name evidence="2" type="ORF">METZ01_LOCUS381618</name>
</gene>
<evidence type="ECO:0000259" key="1">
    <source>
        <dbReference type="Pfam" id="PF01425"/>
    </source>
</evidence>
<dbReference type="InterPro" id="IPR023631">
    <property type="entry name" value="Amidase_dom"/>
</dbReference>
<name>A0A382U371_9ZZZZ</name>
<feature type="non-terminal residue" evidence="2">
    <location>
        <position position="1"/>
    </location>
</feature>
<protein>
    <recommendedName>
        <fullName evidence="1">Amidase domain-containing protein</fullName>
    </recommendedName>
</protein>
<dbReference type="AlphaFoldDB" id="A0A382U371"/>
<dbReference type="InterPro" id="IPR036928">
    <property type="entry name" value="AS_sf"/>
</dbReference>
<sequence length="177" mass="18946">LKPKVDLVSSLFGETRNERLSPNGLIEWSAQQLVLQSREGWESARDWLDQVNPRLSFEVGERYGLARQINGTEVAAALAARGEILKRMNEVFAEGTFICIPTTVSPAPPTGQRISDRTTLRSRNSALTSVAGTTGAPQINLPLADLDGLPVGLSLIGSPGADEQLIALAQEIKGLTG</sequence>
<reference evidence="2" key="1">
    <citation type="submission" date="2018-05" db="EMBL/GenBank/DDBJ databases">
        <authorList>
            <person name="Lanie J.A."/>
            <person name="Ng W.-L."/>
            <person name="Kazmierczak K.M."/>
            <person name="Andrzejewski T.M."/>
            <person name="Davidsen T.M."/>
            <person name="Wayne K.J."/>
            <person name="Tettelin H."/>
            <person name="Glass J.I."/>
            <person name="Rusch D."/>
            <person name="Podicherti R."/>
            <person name="Tsui H.-C.T."/>
            <person name="Winkler M.E."/>
        </authorList>
    </citation>
    <scope>NUCLEOTIDE SEQUENCE</scope>
</reference>
<accession>A0A382U371</accession>
<dbReference type="PANTHER" id="PTHR46310">
    <property type="entry name" value="AMIDASE 1"/>
    <property type="match status" value="1"/>
</dbReference>
<dbReference type="Gene3D" id="3.90.1300.10">
    <property type="entry name" value="Amidase signature (AS) domain"/>
    <property type="match status" value="1"/>
</dbReference>
<proteinExistence type="predicted"/>
<feature type="domain" description="Amidase" evidence="1">
    <location>
        <begin position="65"/>
        <end position="165"/>
    </location>
</feature>
<dbReference type="Pfam" id="PF01425">
    <property type="entry name" value="Amidase"/>
    <property type="match status" value="1"/>
</dbReference>
<dbReference type="PANTHER" id="PTHR46310:SF7">
    <property type="entry name" value="AMIDASE 1"/>
    <property type="match status" value="1"/>
</dbReference>
<dbReference type="SUPFAM" id="SSF75304">
    <property type="entry name" value="Amidase signature (AS) enzymes"/>
    <property type="match status" value="1"/>
</dbReference>